<feature type="transmembrane region" description="Helical" evidence="1">
    <location>
        <begin position="135"/>
        <end position="154"/>
    </location>
</feature>
<keyword evidence="1" id="KW-1133">Transmembrane helix</keyword>
<feature type="transmembrane region" description="Helical" evidence="1">
    <location>
        <begin position="64"/>
        <end position="88"/>
    </location>
</feature>
<feature type="transmembrane region" description="Helical" evidence="1">
    <location>
        <begin position="95"/>
        <end position="115"/>
    </location>
</feature>
<evidence type="ECO:0000313" key="2">
    <source>
        <dbReference type="EMBL" id="OGY12990.1"/>
    </source>
</evidence>
<dbReference type="EMBL" id="MHCC01000022">
    <property type="protein sequence ID" value="OGY12990.1"/>
    <property type="molecule type" value="Genomic_DNA"/>
</dbReference>
<evidence type="ECO:0000313" key="3">
    <source>
        <dbReference type="Proteomes" id="UP000178659"/>
    </source>
</evidence>
<evidence type="ECO:0008006" key="4">
    <source>
        <dbReference type="Google" id="ProtNLM"/>
    </source>
</evidence>
<feature type="transmembrane region" description="Helical" evidence="1">
    <location>
        <begin position="340"/>
        <end position="357"/>
    </location>
</feature>
<feature type="transmembrane region" description="Helical" evidence="1">
    <location>
        <begin position="205"/>
        <end position="225"/>
    </location>
</feature>
<sequence>MGFWGPNGHDGVWHIALANSLARNGFSNLEMPVFAGSQLTNYHIGFDLILGFLRKITFIPTENLYFQILPVIVAVLTGILTYKFVLLWKKSKAQALWATFFVYFGGSFGWIVTLLRNGDIGGESMFWSQQAGSTLINPPFALSVVLILIGLILLVNLKNKFSIKCLLLLILIFGIAVQVKVYGGILSIGALFILGLMQILKERRYGFLALFTGSLIFAAALFLPLNKNSSSMLVFQPFWFLETMMALSDRFGWQKFYEAMITYRSGGVWVKALIAYTSAFVIFMVGNLGTRAIGVLEARRQIQANNPDYLGVFMLSVIMLGIFFPMIFLQKGTPWNTIQFFYYSLFFLGIFAGVQLGKMQERWKPPFKLFAMGTIILFTVPTVFSTVWYHYLPSRPPAKVSNLELEALRFLNKQPVGTVLTFPFDRRAAELAQANPPRPLYLYESTAYVSAFSDKPVYLEDEVNLDITGYDWKTRRKTVLDFLASMDHEKVRDFLRVNNIKYVYWVKPQRATLGESQLGMTRIFENKEVEIYKVD</sequence>
<dbReference type="AlphaFoldDB" id="A0A1G1VC67"/>
<protein>
    <recommendedName>
        <fullName evidence="4">Glycosyltransferase RgtA/B/C/D-like domain-containing protein</fullName>
    </recommendedName>
</protein>
<evidence type="ECO:0000256" key="1">
    <source>
        <dbReference type="SAM" id="Phobius"/>
    </source>
</evidence>
<dbReference type="Proteomes" id="UP000178659">
    <property type="component" value="Unassembled WGS sequence"/>
</dbReference>
<feature type="transmembrane region" description="Helical" evidence="1">
    <location>
        <begin position="309"/>
        <end position="328"/>
    </location>
</feature>
<feature type="transmembrane region" description="Helical" evidence="1">
    <location>
        <begin position="369"/>
        <end position="391"/>
    </location>
</feature>
<accession>A0A1G1VC67</accession>
<gene>
    <name evidence="2" type="ORF">A3A77_01600</name>
</gene>
<reference evidence="2 3" key="1">
    <citation type="journal article" date="2016" name="Nat. Commun.">
        <title>Thousands of microbial genomes shed light on interconnected biogeochemical processes in an aquifer system.</title>
        <authorList>
            <person name="Anantharaman K."/>
            <person name="Brown C.T."/>
            <person name="Hug L.A."/>
            <person name="Sharon I."/>
            <person name="Castelle C.J."/>
            <person name="Probst A.J."/>
            <person name="Thomas B.C."/>
            <person name="Singh A."/>
            <person name="Wilkins M.J."/>
            <person name="Karaoz U."/>
            <person name="Brodie E.L."/>
            <person name="Williams K.H."/>
            <person name="Hubbard S.S."/>
            <person name="Banfield J.F."/>
        </authorList>
    </citation>
    <scope>NUCLEOTIDE SEQUENCE [LARGE SCALE GENOMIC DNA]</scope>
</reference>
<comment type="caution">
    <text evidence="2">The sequence shown here is derived from an EMBL/GenBank/DDBJ whole genome shotgun (WGS) entry which is preliminary data.</text>
</comment>
<feature type="transmembrane region" description="Helical" evidence="1">
    <location>
        <begin position="166"/>
        <end position="199"/>
    </location>
</feature>
<organism evidence="2 3">
    <name type="scientific">Candidatus Blackburnbacteria bacterium RIFCSPLOWO2_01_FULL_40_20</name>
    <dbReference type="NCBI Taxonomy" id="1797519"/>
    <lineage>
        <taxon>Bacteria</taxon>
        <taxon>Candidatus Blackburniibacteriota</taxon>
    </lineage>
</organism>
<keyword evidence="1" id="KW-0472">Membrane</keyword>
<feature type="transmembrane region" description="Helical" evidence="1">
    <location>
        <begin position="268"/>
        <end position="288"/>
    </location>
</feature>
<keyword evidence="1" id="KW-0812">Transmembrane</keyword>
<proteinExistence type="predicted"/>
<name>A0A1G1VC67_9BACT</name>